<dbReference type="InterPro" id="IPR020459">
    <property type="entry name" value="AMP-binding"/>
</dbReference>
<evidence type="ECO:0000259" key="3">
    <source>
        <dbReference type="Pfam" id="PF13193"/>
    </source>
</evidence>
<protein>
    <submittedName>
        <fullName evidence="4">Amino acid adenylation domain-containing protein</fullName>
    </submittedName>
</protein>
<dbReference type="InterPro" id="IPR010071">
    <property type="entry name" value="AA_adenyl_dom"/>
</dbReference>
<dbReference type="GO" id="GO:0031177">
    <property type="term" value="F:phosphopantetheine binding"/>
    <property type="evidence" value="ECO:0007669"/>
    <property type="project" value="TreeGrafter"/>
</dbReference>
<dbReference type="PRINTS" id="PR00154">
    <property type="entry name" value="AMPBINDING"/>
</dbReference>
<evidence type="ECO:0000313" key="5">
    <source>
        <dbReference type="Proteomes" id="UP000477311"/>
    </source>
</evidence>
<accession>A0A6M1RP95</accession>
<dbReference type="PANTHER" id="PTHR45527">
    <property type="entry name" value="NONRIBOSOMAL PEPTIDE SYNTHETASE"/>
    <property type="match status" value="1"/>
</dbReference>
<dbReference type="PROSITE" id="PS00455">
    <property type="entry name" value="AMP_BINDING"/>
    <property type="match status" value="1"/>
</dbReference>
<gene>
    <name evidence="4" type="ORF">G4L39_07525</name>
</gene>
<keyword evidence="5" id="KW-1185">Reference proteome</keyword>
<dbReference type="InterPro" id="IPR045851">
    <property type="entry name" value="AMP-bd_C_sf"/>
</dbReference>
<evidence type="ECO:0000259" key="2">
    <source>
        <dbReference type="Pfam" id="PF00501"/>
    </source>
</evidence>
<dbReference type="NCBIfam" id="TIGR01733">
    <property type="entry name" value="AA-adenyl-dom"/>
    <property type="match status" value="1"/>
</dbReference>
<dbReference type="InterPro" id="IPR025110">
    <property type="entry name" value="AMP-bd_C"/>
</dbReference>
<dbReference type="EMBL" id="JAAKYA010000052">
    <property type="protein sequence ID" value="NGO39247.1"/>
    <property type="molecule type" value="Genomic_DNA"/>
</dbReference>
<name>A0A6M1RP95_9BACT</name>
<dbReference type="AlphaFoldDB" id="A0A6M1RP95"/>
<dbReference type="CDD" id="cd05930">
    <property type="entry name" value="A_NRPS"/>
    <property type="match status" value="1"/>
</dbReference>
<dbReference type="Gene3D" id="3.30.300.30">
    <property type="match status" value="1"/>
</dbReference>
<evidence type="ECO:0000256" key="1">
    <source>
        <dbReference type="SAM" id="MobiDB-lite"/>
    </source>
</evidence>
<dbReference type="InterPro" id="IPR000873">
    <property type="entry name" value="AMP-dep_synth/lig_dom"/>
</dbReference>
<dbReference type="GO" id="GO:0005737">
    <property type="term" value="C:cytoplasm"/>
    <property type="evidence" value="ECO:0007669"/>
    <property type="project" value="TreeGrafter"/>
</dbReference>
<dbReference type="FunFam" id="3.40.50.980:FF:000001">
    <property type="entry name" value="Non-ribosomal peptide synthetase"/>
    <property type="match status" value="1"/>
</dbReference>
<proteinExistence type="predicted"/>
<dbReference type="SUPFAM" id="SSF56801">
    <property type="entry name" value="Acetyl-CoA synthetase-like"/>
    <property type="match status" value="1"/>
</dbReference>
<evidence type="ECO:0000313" key="4">
    <source>
        <dbReference type="EMBL" id="NGO39247.1"/>
    </source>
</evidence>
<dbReference type="Pfam" id="PF13193">
    <property type="entry name" value="AMP-binding_C"/>
    <property type="match status" value="1"/>
</dbReference>
<organism evidence="4 5">
    <name type="scientific">Limisphaera ngatamarikiensis</name>
    <dbReference type="NCBI Taxonomy" id="1324935"/>
    <lineage>
        <taxon>Bacteria</taxon>
        <taxon>Pseudomonadati</taxon>
        <taxon>Verrucomicrobiota</taxon>
        <taxon>Verrucomicrobiia</taxon>
        <taxon>Limisphaerales</taxon>
        <taxon>Limisphaeraceae</taxon>
        <taxon>Limisphaera</taxon>
    </lineage>
</organism>
<dbReference type="PANTHER" id="PTHR45527:SF1">
    <property type="entry name" value="FATTY ACID SYNTHASE"/>
    <property type="match status" value="1"/>
</dbReference>
<dbReference type="Pfam" id="PF00501">
    <property type="entry name" value="AMP-binding"/>
    <property type="match status" value="1"/>
</dbReference>
<sequence>MQYLLPHLLERSAERHPNRTAVRFMGRGWSYGELEARSNRLARLLRRSGVRPGDRVGLWLHKSLESVQAVYGIMKAGGIYVPLDPQAPVERVAYIMRDCGVQVVIVDAAHAELTSALFGAGAPLRVVVSITAEIEWEHGGGVPCSVPGPQAIDAEEDGPVDPGTIETDLAYILYTSGSTGTPKGVMITHRTCLAFVHWAFHTFRLGPDDRATSMAPLHFDLSTFDLYATAMAGATVVIVPEGLAALPVKLADLWQDERITITYMVPSILSLLVQYGRLECHDLASLRLILFAGEVFPVKYLRRLVRAVPHAEYYNLYGPTETNVCTYYKVTPQDVAEDAPAALPIGRACENTQVFVLDGSGKRVETPGTEGELWVRGPTVAQGYWGDPEKTARSFLQNPLQDRYAELVYRTGDMVKLAEDGTTLLFIGRRDHMVKSRGYRIELGDIEAVLYRHPLVKEAAVVAIPDDFVGNRLQAFVVSFEQSQLPPAELAAFCRQHLPPYMVPEKFHFLSALPRTSTGKTDRPALLALLGSSAPPRRAEGDGGGMKSDPRASD</sequence>
<reference evidence="4 5" key="1">
    <citation type="submission" date="2020-02" db="EMBL/GenBank/DDBJ databases">
        <title>Draft genome sequence of Limisphaera ngatamarikiensis NGM72.4T, a thermophilic Verrucomicrobia grouped in subdivision 3.</title>
        <authorList>
            <person name="Carere C.R."/>
            <person name="Steen J."/>
            <person name="Hugenholtz P."/>
            <person name="Stott M.B."/>
        </authorList>
    </citation>
    <scope>NUCLEOTIDE SEQUENCE [LARGE SCALE GENOMIC DNA]</scope>
    <source>
        <strain evidence="4 5">NGM72.4</strain>
    </source>
</reference>
<feature type="domain" description="AMP-dependent synthetase/ligase" evidence="2">
    <location>
        <begin position="9"/>
        <end position="385"/>
    </location>
</feature>
<dbReference type="GO" id="GO:0044550">
    <property type="term" value="P:secondary metabolite biosynthetic process"/>
    <property type="evidence" value="ECO:0007669"/>
    <property type="project" value="TreeGrafter"/>
</dbReference>
<dbReference type="GO" id="GO:0043041">
    <property type="term" value="P:amino acid activation for nonribosomal peptide biosynthetic process"/>
    <property type="evidence" value="ECO:0007669"/>
    <property type="project" value="TreeGrafter"/>
</dbReference>
<comment type="caution">
    <text evidence="4">The sequence shown here is derived from an EMBL/GenBank/DDBJ whole genome shotgun (WGS) entry which is preliminary data.</text>
</comment>
<feature type="compositionally biased region" description="Low complexity" evidence="1">
    <location>
        <begin position="525"/>
        <end position="536"/>
    </location>
</feature>
<dbReference type="InterPro" id="IPR042099">
    <property type="entry name" value="ANL_N_sf"/>
</dbReference>
<dbReference type="RefSeq" id="WP_165107161.1">
    <property type="nucleotide sequence ID" value="NZ_JAAKYA010000052.1"/>
</dbReference>
<dbReference type="InterPro" id="IPR020845">
    <property type="entry name" value="AMP-binding_CS"/>
</dbReference>
<dbReference type="Gene3D" id="3.40.50.12780">
    <property type="entry name" value="N-terminal domain of ligase-like"/>
    <property type="match status" value="1"/>
</dbReference>
<feature type="domain" description="AMP-binding enzyme C-terminal" evidence="3">
    <location>
        <begin position="446"/>
        <end position="520"/>
    </location>
</feature>
<feature type="region of interest" description="Disordered" evidence="1">
    <location>
        <begin position="525"/>
        <end position="554"/>
    </location>
</feature>
<dbReference type="Proteomes" id="UP000477311">
    <property type="component" value="Unassembled WGS sequence"/>
</dbReference>